<dbReference type="EMBL" id="CP140158">
    <property type="protein sequence ID" value="WQG84375.1"/>
    <property type="molecule type" value="Genomic_DNA"/>
</dbReference>
<evidence type="ECO:0000313" key="3">
    <source>
        <dbReference type="Proteomes" id="UP001324185"/>
    </source>
</evidence>
<reference evidence="2 3" key="1">
    <citation type="submission" date="2023-11" db="EMBL/GenBank/DDBJ databases">
        <title>MicrobeMod: A computational toolkit for identifying prokaryotic methylation and restriction-modification with nanopore sequencing.</title>
        <authorList>
            <person name="Crits-Christoph A."/>
            <person name="Kang S.C."/>
            <person name="Lee H."/>
            <person name="Ostrov N."/>
        </authorList>
    </citation>
    <scope>NUCLEOTIDE SEQUENCE [LARGE SCALE GENOMIC DNA]</scope>
    <source>
        <strain evidence="2 3">DSMZ 16071</strain>
    </source>
</reference>
<evidence type="ECO:0000256" key="1">
    <source>
        <dbReference type="SAM" id="Coils"/>
    </source>
</evidence>
<evidence type="ECO:0000313" key="2">
    <source>
        <dbReference type="EMBL" id="WQG84375.1"/>
    </source>
</evidence>
<sequence length="193" mass="22234">MKTKNLSIIFTIVFILMGCDNNKETDADKEIEAIQRELSQIESELKELEEMNPDKIDRNGDGQADLFIEFEGEFVYELIDRDFDGQVDESWKYDSNANLVSGKVDENLDGILETQYISKDHSIDKIFSDSDGNGVFDVYTKLDRGVLVFSERYYSSEQQAKIGKVEYEYGYPKGPEILTSTPISEEEFQEKRK</sequence>
<name>A0ABZ0X1D9_9GAMM</name>
<protein>
    <recommendedName>
        <fullName evidence="4">Lipoprotein</fullName>
    </recommendedName>
</protein>
<proteinExistence type="predicted"/>
<feature type="coiled-coil region" evidence="1">
    <location>
        <begin position="24"/>
        <end position="58"/>
    </location>
</feature>
<evidence type="ECO:0008006" key="4">
    <source>
        <dbReference type="Google" id="ProtNLM"/>
    </source>
</evidence>
<dbReference type="Proteomes" id="UP001324185">
    <property type="component" value="Chromosome"/>
</dbReference>
<dbReference type="PROSITE" id="PS51257">
    <property type="entry name" value="PROKAR_LIPOPROTEIN"/>
    <property type="match status" value="1"/>
</dbReference>
<dbReference type="RefSeq" id="WP_018624843.1">
    <property type="nucleotide sequence ID" value="NZ_CP140158.1"/>
</dbReference>
<accession>A0ABZ0X1D9</accession>
<gene>
    <name evidence="2" type="ORF">SR900_07845</name>
</gene>
<organism evidence="2 3">
    <name type="scientific">Kangiella aquimarina</name>
    <dbReference type="NCBI Taxonomy" id="261965"/>
    <lineage>
        <taxon>Bacteria</taxon>
        <taxon>Pseudomonadati</taxon>
        <taxon>Pseudomonadota</taxon>
        <taxon>Gammaproteobacteria</taxon>
        <taxon>Kangiellales</taxon>
        <taxon>Kangiellaceae</taxon>
        <taxon>Kangiella</taxon>
    </lineage>
</organism>
<keyword evidence="1" id="KW-0175">Coiled coil</keyword>
<keyword evidence="3" id="KW-1185">Reference proteome</keyword>